<name>A0A6J5WGI0_PRUAR</name>
<dbReference type="Proteomes" id="UP000507245">
    <property type="component" value="Unassembled WGS sequence"/>
</dbReference>
<accession>A0A6J5WGI0</accession>
<dbReference type="EMBL" id="CAEKKB010000002">
    <property type="protein sequence ID" value="CAB4299433.1"/>
    <property type="molecule type" value="Genomic_DNA"/>
</dbReference>
<protein>
    <submittedName>
        <fullName evidence="1">Uncharacterized protein</fullName>
    </submittedName>
</protein>
<reference evidence="2" key="1">
    <citation type="journal article" date="2020" name="Genome Biol.">
        <title>Gamete binning: chromosome-level and haplotype-resolved genome assembly enabled by high-throughput single-cell sequencing of gamete genomes.</title>
        <authorList>
            <person name="Campoy J.A."/>
            <person name="Sun H."/>
            <person name="Goel M."/>
            <person name="Jiao W.-B."/>
            <person name="Folz-Donahue K."/>
            <person name="Wang N."/>
            <person name="Rubio M."/>
            <person name="Liu C."/>
            <person name="Kukat C."/>
            <person name="Ruiz D."/>
            <person name="Huettel B."/>
            <person name="Schneeberger K."/>
        </authorList>
    </citation>
    <scope>NUCLEOTIDE SEQUENCE [LARGE SCALE GENOMIC DNA]</scope>
    <source>
        <strain evidence="2">cv. Rojo Pasion</strain>
    </source>
</reference>
<sequence>MKRAMMLILKRCLSLFQKHRINDLPEPSLQVRIWVVKIYPKIHEQSNPAKTWWKLSKEKCPCLNF</sequence>
<dbReference type="AlphaFoldDB" id="A0A6J5WGI0"/>
<gene>
    <name evidence="1" type="ORF">ORAREDHAP_LOCUS13695</name>
</gene>
<organism evidence="1 2">
    <name type="scientific">Prunus armeniaca</name>
    <name type="common">Apricot</name>
    <name type="synonym">Armeniaca vulgaris</name>
    <dbReference type="NCBI Taxonomy" id="36596"/>
    <lineage>
        <taxon>Eukaryota</taxon>
        <taxon>Viridiplantae</taxon>
        <taxon>Streptophyta</taxon>
        <taxon>Embryophyta</taxon>
        <taxon>Tracheophyta</taxon>
        <taxon>Spermatophyta</taxon>
        <taxon>Magnoliopsida</taxon>
        <taxon>eudicotyledons</taxon>
        <taxon>Gunneridae</taxon>
        <taxon>Pentapetalae</taxon>
        <taxon>rosids</taxon>
        <taxon>fabids</taxon>
        <taxon>Rosales</taxon>
        <taxon>Rosaceae</taxon>
        <taxon>Amygdaloideae</taxon>
        <taxon>Amygdaleae</taxon>
        <taxon>Prunus</taxon>
    </lineage>
</organism>
<evidence type="ECO:0000313" key="2">
    <source>
        <dbReference type="Proteomes" id="UP000507245"/>
    </source>
</evidence>
<keyword evidence="2" id="KW-1185">Reference proteome</keyword>
<proteinExistence type="predicted"/>
<evidence type="ECO:0000313" key="1">
    <source>
        <dbReference type="EMBL" id="CAB4299433.1"/>
    </source>
</evidence>